<feature type="region of interest" description="Disordered" evidence="6">
    <location>
        <begin position="293"/>
        <end position="314"/>
    </location>
</feature>
<evidence type="ECO:0000256" key="2">
    <source>
        <dbReference type="ARBA" id="ARBA00022692"/>
    </source>
</evidence>
<evidence type="ECO:0000256" key="7">
    <source>
        <dbReference type="SAM" id="Phobius"/>
    </source>
</evidence>
<dbReference type="Pfam" id="PF04479">
    <property type="entry name" value="RTA1"/>
    <property type="match status" value="1"/>
</dbReference>
<dbReference type="InterPro" id="IPR001138">
    <property type="entry name" value="Zn2Cys6_DnaBD"/>
</dbReference>
<keyword evidence="2 7" id="KW-0812">Transmembrane</keyword>
<feature type="transmembrane region" description="Helical" evidence="7">
    <location>
        <begin position="75"/>
        <end position="98"/>
    </location>
</feature>
<dbReference type="EMBL" id="CP023328">
    <property type="protein sequence ID" value="ATY67484.1"/>
    <property type="molecule type" value="Genomic_DNA"/>
</dbReference>
<evidence type="ECO:0000256" key="1">
    <source>
        <dbReference type="ARBA" id="ARBA00004141"/>
    </source>
</evidence>
<feature type="transmembrane region" description="Helical" evidence="7">
    <location>
        <begin position="20"/>
        <end position="39"/>
    </location>
</feature>
<reference evidence="8 9" key="1">
    <citation type="journal article" date="2017" name="BMC Genomics">
        <title>Chromosome level assembly and secondary metabolite potential of the parasitic fungus Cordyceps militaris.</title>
        <authorList>
            <person name="Kramer G.J."/>
            <person name="Nodwell J.R."/>
        </authorList>
    </citation>
    <scope>NUCLEOTIDE SEQUENCE [LARGE SCALE GENOMIC DNA]</scope>
    <source>
        <strain evidence="8 9">ATCC 34164</strain>
    </source>
</reference>
<dbReference type="Proteomes" id="UP000323067">
    <property type="component" value="Chromosome i"/>
</dbReference>
<dbReference type="AlphaFoldDB" id="A0A2H4SWL4"/>
<dbReference type="PANTHER" id="PTHR31465">
    <property type="entry name" value="PROTEIN RTA1-RELATED"/>
    <property type="match status" value="1"/>
</dbReference>
<feature type="transmembrane region" description="Helical" evidence="7">
    <location>
        <begin position="191"/>
        <end position="217"/>
    </location>
</feature>
<dbReference type="PANTHER" id="PTHR31465:SF1">
    <property type="entry name" value="PROTEIN RTA1-RELATED"/>
    <property type="match status" value="1"/>
</dbReference>
<dbReference type="VEuPathDB" id="FungiDB:A9K55_000414"/>
<proteinExistence type="predicted"/>
<name>A0A2H4SWL4_CORMI</name>
<dbReference type="CDD" id="cd00067">
    <property type="entry name" value="GAL4"/>
    <property type="match status" value="1"/>
</dbReference>
<protein>
    <submittedName>
        <fullName evidence="8">C6 finger domain</fullName>
    </submittedName>
</protein>
<comment type="subcellular location">
    <subcellularLocation>
        <location evidence="1">Membrane</location>
        <topology evidence="1">Multi-pass membrane protein</topology>
    </subcellularLocation>
</comment>
<feature type="transmembrane region" description="Helical" evidence="7">
    <location>
        <begin position="46"/>
        <end position="63"/>
    </location>
</feature>
<evidence type="ECO:0000313" key="9">
    <source>
        <dbReference type="Proteomes" id="UP000323067"/>
    </source>
</evidence>
<feature type="transmembrane region" description="Helical" evidence="7">
    <location>
        <begin position="119"/>
        <end position="145"/>
    </location>
</feature>
<gene>
    <name evidence="8" type="ORF">A9K55_000414</name>
</gene>
<keyword evidence="5" id="KW-0539">Nucleus</keyword>
<evidence type="ECO:0000256" key="4">
    <source>
        <dbReference type="ARBA" id="ARBA00023136"/>
    </source>
</evidence>
<keyword evidence="4 7" id="KW-0472">Membrane</keyword>
<evidence type="ECO:0000256" key="6">
    <source>
        <dbReference type="SAM" id="MobiDB-lite"/>
    </source>
</evidence>
<dbReference type="VEuPathDB" id="FungiDB:CCM_09039"/>
<dbReference type="GO" id="GO:0000981">
    <property type="term" value="F:DNA-binding transcription factor activity, RNA polymerase II-specific"/>
    <property type="evidence" value="ECO:0007669"/>
    <property type="project" value="InterPro"/>
</dbReference>
<dbReference type="VEuPathDB" id="FungiDB:CCM_03506"/>
<dbReference type="OrthoDB" id="5350673at2759"/>
<accession>A0A2H4SWL4</accession>
<feature type="transmembrane region" description="Helical" evidence="7">
    <location>
        <begin position="157"/>
        <end position="179"/>
    </location>
</feature>
<evidence type="ECO:0000256" key="5">
    <source>
        <dbReference type="ARBA" id="ARBA00023242"/>
    </source>
</evidence>
<sequence length="647" mass="71505">MPTLELHNGYALWKYIPNRPAAIAFIVLFAFATAYHSFLLFRHRHWFCLPFAIGCLFETIGYVGRCIAYDQTGELIPYMMQSILLLLAPILFAASLYMTLSRVVSAVDGEKYTLIRAKWITAIFVTGDVVSFAIQGGGAGILAGADTPSLNSLGQNIIIGGLVFQIIVFGVFCAVALSFHLRFTRHGLVKCYLGIPWQAVLVMLYATSGLITVRNLFRTIEYAMGHEGYLLTHEWCVYVFDATLMFLAVVFFALRYPSCDEGKPQCANCVVVESTCEYAAIRRRKLSQAQLRRDAARKSAAPSDLPIKRSSSHAEVPEAAAAAATTPLTTVSPGHSISSQLVADPEASAAVNIHHMRLILHFSISNVAPEMPDHVGKDGTALVLRLALETPYLLYQVLAISARHLAYLHPADFQFYYSQAIALQTSAIERFSASQPVRSDAAMPAVLFSALLSRHSLVDTLYAVQTDFAAFIDAFVQCAQLQRGTRAVVARVSWSALVASELAPFLHWGRSARASQRVANRGRECDQLLRLVAITPGLDPVAREACRSAVHHLQAGLDDLADPAPDKNSYQMITGWPVFLLEEFLDLLSRHRPEAAAIMGWYAVLLHRGRHMWQIGDAGAFILSSLVDYLGAEWSHWLEWPRFIIES</sequence>
<keyword evidence="3 7" id="KW-1133">Transmembrane helix</keyword>
<organism evidence="8 9">
    <name type="scientific">Cordyceps militaris</name>
    <name type="common">Caterpillar fungus</name>
    <name type="synonym">Clavaria militaris</name>
    <dbReference type="NCBI Taxonomy" id="73501"/>
    <lineage>
        <taxon>Eukaryota</taxon>
        <taxon>Fungi</taxon>
        <taxon>Dikarya</taxon>
        <taxon>Ascomycota</taxon>
        <taxon>Pezizomycotina</taxon>
        <taxon>Sordariomycetes</taxon>
        <taxon>Hypocreomycetidae</taxon>
        <taxon>Hypocreales</taxon>
        <taxon>Cordycipitaceae</taxon>
        <taxon>Cordyceps</taxon>
    </lineage>
</organism>
<dbReference type="GO" id="GO:0008270">
    <property type="term" value="F:zinc ion binding"/>
    <property type="evidence" value="ECO:0007669"/>
    <property type="project" value="InterPro"/>
</dbReference>
<evidence type="ECO:0000313" key="8">
    <source>
        <dbReference type="EMBL" id="ATY67484.1"/>
    </source>
</evidence>
<dbReference type="InterPro" id="IPR007568">
    <property type="entry name" value="RTA1"/>
</dbReference>
<evidence type="ECO:0000256" key="3">
    <source>
        <dbReference type="ARBA" id="ARBA00022989"/>
    </source>
</evidence>
<dbReference type="GO" id="GO:0016020">
    <property type="term" value="C:membrane"/>
    <property type="evidence" value="ECO:0007669"/>
    <property type="project" value="UniProtKB-SubCell"/>
</dbReference>